<dbReference type="Gene3D" id="3.30.230.10">
    <property type="match status" value="1"/>
</dbReference>
<dbReference type="Gene3D" id="2.40.30.10">
    <property type="entry name" value="Translation factors"/>
    <property type="match status" value="1"/>
</dbReference>
<dbReference type="Proteomes" id="UP001219933">
    <property type="component" value="Chromosome 2"/>
</dbReference>
<dbReference type="SUPFAM" id="SSF54211">
    <property type="entry name" value="Ribosomal protein S5 domain 2-like"/>
    <property type="match status" value="1"/>
</dbReference>
<dbReference type="Pfam" id="PF00009">
    <property type="entry name" value="GTP_EFTU"/>
    <property type="match status" value="1"/>
</dbReference>
<dbReference type="SUPFAM" id="SSF52540">
    <property type="entry name" value="P-loop containing nucleoside triphosphate hydrolases"/>
    <property type="match status" value="1"/>
</dbReference>
<keyword evidence="5" id="KW-1185">Reference proteome</keyword>
<accession>A0AAF0ETR3</accession>
<dbReference type="FunFam" id="3.90.1430.10:FF:000002">
    <property type="entry name" value="Elongation factor like GTPase 1"/>
    <property type="match status" value="1"/>
</dbReference>
<dbReference type="SUPFAM" id="SSF54980">
    <property type="entry name" value="EF-G C-terminal domain-like"/>
    <property type="match status" value="1"/>
</dbReference>
<sequence length="1011" mass="112329">MPTAVAFSSRNVRCCTIIGHVDHGKSAYADSLLAANGIISASSAGSTRYLDHRTDERERGITIESSAVSLVFKMRTIKDDAVASIEDYSLNIVDTPGHNEFAYEVSASSRLCDGALLIVDVVEGVAPQTVAVLRQAWEDRLSIVLVLNKMDRLIEELEFTPAAAHSHLVHLVEQVNAIIAGFFNEERIKRQQRNQDADEDIDDSNLYFNPVRGNVIFASATHRWAFRLDKFVMMYAQKLGAKEDTLRKFMWGDYYFDPKNKRVLTSQQKGSRNLKPLFVQFVLDNVWSVYDSLYLNRDADKAARIVEALGVKVSPAELQASTGRGPVIAVMSRWHPIFATTFAAIVQQIPAPHEAQRTRVPHMLRPDLDYFAKDDALEPRNDIERDMFNARTQDDATAVAYVSRMFVPSPDGMPQDDEDVQSLEMRNVQRTIRQQRRLAGAVDDSDEKSLDVLGFARLYSGTLRRGDKVWAVLPKYDPELGPNDPANAPYLRSITITSLYLHLGSDLIQVKEVPAGNVFSIRGLEGTIMRNGTLIMPPGGATDTPPADIVNMACVQHSHTPVLRVALEPVNPGDMPKLDEGLRLLNLADPCVETFIQDTGERVILTLGEMHLERCLYDLRERFSRVPIQASPPLVPFRETAVRAADMNPPKTAGAARGTMQGTAVQDKVSYSIRAVPLPAVVSEFLVVNQNTLLQLRRGSTQETYDPTANAYVRTAAVYHDADTPDAHQVPPNEFFDAFAKVLESAGPEWAGRSVYAFGPHGTGPNLLIDATGKLRRQRGGDIAERMESTLLNGVSREVADALEQGFQMATASGPLCAEPMQGMAFIVEELDQSEIDRAQLSQVTSSLISGVREACRNGLLDWSPRLMLAMYLCEIHQIVTEAQSEFEFIAQCGGRVVSQYVQDSSPVLTTVVLIPIVDSINSLRRLRRTGSAAVRKTMSNAQMMFAGFHVFDQDPFWVPRTEEELEDLGEKSDRENRAKQYMDSVRRRKGLFTGDRLVAGAEKQRTLKSN</sequence>
<dbReference type="InterPro" id="IPR014721">
    <property type="entry name" value="Ribsml_uS5_D2-typ_fold_subgr"/>
</dbReference>
<organism evidence="4 5">
    <name type="scientific">Malassezia cuniculi</name>
    <dbReference type="NCBI Taxonomy" id="948313"/>
    <lineage>
        <taxon>Eukaryota</taxon>
        <taxon>Fungi</taxon>
        <taxon>Dikarya</taxon>
        <taxon>Basidiomycota</taxon>
        <taxon>Ustilaginomycotina</taxon>
        <taxon>Malasseziomycetes</taxon>
        <taxon>Malasseziales</taxon>
        <taxon>Malasseziaceae</taxon>
        <taxon>Malassezia</taxon>
    </lineage>
</organism>
<dbReference type="NCBIfam" id="TIGR00231">
    <property type="entry name" value="small_GTP"/>
    <property type="match status" value="1"/>
</dbReference>
<name>A0AAF0ETR3_9BASI</name>
<reference evidence="4" key="1">
    <citation type="submission" date="2023-03" db="EMBL/GenBank/DDBJ databases">
        <title>Mating type loci evolution in Malassezia.</title>
        <authorList>
            <person name="Coelho M.A."/>
        </authorList>
    </citation>
    <scope>NUCLEOTIDE SEQUENCE</scope>
    <source>
        <strain evidence="4">CBS 11721</strain>
    </source>
</reference>
<dbReference type="InterPro" id="IPR027417">
    <property type="entry name" value="P-loop_NTPase"/>
</dbReference>
<dbReference type="InterPro" id="IPR041095">
    <property type="entry name" value="EFG_II"/>
</dbReference>
<dbReference type="Gene3D" id="3.30.70.870">
    <property type="entry name" value="Elongation Factor G (Translational Gtpase), domain 3"/>
    <property type="match status" value="1"/>
</dbReference>
<dbReference type="FunFam" id="3.40.50.300:FF:000746">
    <property type="entry name" value="Ribosome assembly protein 1"/>
    <property type="match status" value="1"/>
</dbReference>
<dbReference type="CDD" id="cd16261">
    <property type="entry name" value="EF2_snRNP_III"/>
    <property type="match status" value="1"/>
</dbReference>
<dbReference type="CDD" id="cd01681">
    <property type="entry name" value="aeEF2_snRNP_like_IV"/>
    <property type="match status" value="1"/>
</dbReference>
<dbReference type="InterPro" id="IPR035647">
    <property type="entry name" value="EFG_III/V"/>
</dbReference>
<dbReference type="CDD" id="cd16268">
    <property type="entry name" value="EF2_II"/>
    <property type="match status" value="1"/>
</dbReference>
<dbReference type="Gene3D" id="3.30.70.240">
    <property type="match status" value="1"/>
</dbReference>
<dbReference type="EMBL" id="CP119878">
    <property type="protein sequence ID" value="WFD34974.1"/>
    <property type="molecule type" value="Genomic_DNA"/>
</dbReference>
<keyword evidence="1" id="KW-0547">Nucleotide-binding</keyword>
<dbReference type="PROSITE" id="PS51722">
    <property type="entry name" value="G_TR_2"/>
    <property type="match status" value="1"/>
</dbReference>
<dbReference type="GO" id="GO:0005829">
    <property type="term" value="C:cytosol"/>
    <property type="evidence" value="ECO:0007669"/>
    <property type="project" value="TreeGrafter"/>
</dbReference>
<dbReference type="GO" id="GO:0003924">
    <property type="term" value="F:GTPase activity"/>
    <property type="evidence" value="ECO:0007669"/>
    <property type="project" value="InterPro"/>
</dbReference>
<dbReference type="GO" id="GO:0042256">
    <property type="term" value="P:cytosolic ribosome assembly"/>
    <property type="evidence" value="ECO:0007669"/>
    <property type="project" value="TreeGrafter"/>
</dbReference>
<dbReference type="Gene3D" id="3.90.1430.10">
    <property type="entry name" value="Yeast translation eEF2 (G' domain)"/>
    <property type="match status" value="1"/>
</dbReference>
<dbReference type="SUPFAM" id="SSF50447">
    <property type="entry name" value="Translation proteins"/>
    <property type="match status" value="1"/>
</dbReference>
<dbReference type="AlphaFoldDB" id="A0AAF0ETR3"/>
<dbReference type="Pfam" id="PF14492">
    <property type="entry name" value="EFG_III"/>
    <property type="match status" value="1"/>
</dbReference>
<dbReference type="InterPro" id="IPR020568">
    <property type="entry name" value="Ribosomal_Su5_D2-typ_SF"/>
</dbReference>
<dbReference type="FunFam" id="3.30.70.870:FF:000002">
    <property type="entry name" value="Translation elongation factor 2"/>
    <property type="match status" value="1"/>
</dbReference>
<dbReference type="Gene3D" id="3.40.50.300">
    <property type="entry name" value="P-loop containing nucleotide triphosphate hydrolases"/>
    <property type="match status" value="1"/>
</dbReference>
<evidence type="ECO:0000313" key="4">
    <source>
        <dbReference type="EMBL" id="WFD34974.1"/>
    </source>
</evidence>
<keyword evidence="2" id="KW-0342">GTP-binding</keyword>
<protein>
    <submittedName>
        <fullName evidence="4">Cytoplasmic GTPase/eEF2-like protein (Ribosomal biogenesis)</fullName>
    </submittedName>
</protein>
<gene>
    <name evidence="4" type="primary">RIA1</name>
    <name evidence="4" type="ORF">MCUN1_001820</name>
</gene>
<dbReference type="GO" id="GO:1990904">
    <property type="term" value="C:ribonucleoprotein complex"/>
    <property type="evidence" value="ECO:0007669"/>
    <property type="project" value="TreeGrafter"/>
</dbReference>
<proteinExistence type="predicted"/>
<evidence type="ECO:0000256" key="1">
    <source>
        <dbReference type="ARBA" id="ARBA00022741"/>
    </source>
</evidence>
<evidence type="ECO:0000313" key="5">
    <source>
        <dbReference type="Proteomes" id="UP001219933"/>
    </source>
</evidence>
<feature type="domain" description="Tr-type G" evidence="3">
    <location>
        <begin position="10"/>
        <end position="290"/>
    </location>
</feature>
<dbReference type="PANTHER" id="PTHR42908">
    <property type="entry name" value="TRANSLATION ELONGATION FACTOR-RELATED"/>
    <property type="match status" value="1"/>
</dbReference>
<evidence type="ECO:0000256" key="2">
    <source>
        <dbReference type="ARBA" id="ARBA00023134"/>
    </source>
</evidence>
<dbReference type="GO" id="GO:0043022">
    <property type="term" value="F:ribosome binding"/>
    <property type="evidence" value="ECO:0007669"/>
    <property type="project" value="TreeGrafter"/>
</dbReference>
<dbReference type="GO" id="GO:0005525">
    <property type="term" value="F:GTP binding"/>
    <property type="evidence" value="ECO:0007669"/>
    <property type="project" value="UniProtKB-KW"/>
</dbReference>
<dbReference type="InterPro" id="IPR009000">
    <property type="entry name" value="Transl_B-barrel_sf"/>
</dbReference>
<evidence type="ECO:0000259" key="3">
    <source>
        <dbReference type="PROSITE" id="PS51722"/>
    </source>
</evidence>
<dbReference type="PRINTS" id="PR00315">
    <property type="entry name" value="ELONGATNFCT"/>
</dbReference>
<dbReference type="PANTHER" id="PTHR42908:SF3">
    <property type="entry name" value="ELONGATION FACTOR-LIKE GTPASE 1"/>
    <property type="match status" value="1"/>
</dbReference>
<dbReference type="InterPro" id="IPR000795">
    <property type="entry name" value="T_Tr_GTP-bd_dom"/>
</dbReference>
<dbReference type="InterPro" id="IPR005225">
    <property type="entry name" value="Small_GTP-bd"/>
</dbReference>